<dbReference type="Proteomes" id="UP000324832">
    <property type="component" value="Unassembled WGS sequence"/>
</dbReference>
<accession>A0A5E4QD35</accession>
<organism evidence="1 2">
    <name type="scientific">Leptidea sinapis</name>
    <dbReference type="NCBI Taxonomy" id="189913"/>
    <lineage>
        <taxon>Eukaryota</taxon>
        <taxon>Metazoa</taxon>
        <taxon>Ecdysozoa</taxon>
        <taxon>Arthropoda</taxon>
        <taxon>Hexapoda</taxon>
        <taxon>Insecta</taxon>
        <taxon>Pterygota</taxon>
        <taxon>Neoptera</taxon>
        <taxon>Endopterygota</taxon>
        <taxon>Lepidoptera</taxon>
        <taxon>Glossata</taxon>
        <taxon>Ditrysia</taxon>
        <taxon>Papilionoidea</taxon>
        <taxon>Pieridae</taxon>
        <taxon>Dismorphiinae</taxon>
        <taxon>Leptidea</taxon>
    </lineage>
</organism>
<dbReference type="AlphaFoldDB" id="A0A5E4QD35"/>
<name>A0A5E4QD35_9NEOP</name>
<reference evidence="1 2" key="1">
    <citation type="submission" date="2017-07" db="EMBL/GenBank/DDBJ databases">
        <authorList>
            <person name="Talla V."/>
            <person name="Backstrom N."/>
        </authorList>
    </citation>
    <scope>NUCLEOTIDE SEQUENCE [LARGE SCALE GENOMIC DNA]</scope>
</reference>
<evidence type="ECO:0000313" key="1">
    <source>
        <dbReference type="EMBL" id="VVC95668.1"/>
    </source>
</evidence>
<protein>
    <submittedName>
        <fullName evidence="1">Uncharacterized protein</fullName>
    </submittedName>
</protein>
<evidence type="ECO:0000313" key="2">
    <source>
        <dbReference type="Proteomes" id="UP000324832"/>
    </source>
</evidence>
<proteinExistence type="predicted"/>
<sequence length="68" mass="7897">MLRKNRYASPQFETYAIYFNAPHRTSYYLKSLNNPVQIEQMPMIQPQVNPNQVQLVQGKTRKGNGLGQ</sequence>
<dbReference type="EMBL" id="FZQP02002404">
    <property type="protein sequence ID" value="VVC95668.1"/>
    <property type="molecule type" value="Genomic_DNA"/>
</dbReference>
<keyword evidence="2" id="KW-1185">Reference proteome</keyword>
<gene>
    <name evidence="1" type="ORF">LSINAPIS_LOCUS7332</name>
</gene>